<accession>A0ABR9QKB5</accession>
<organism evidence="1 2">
    <name type="scientific">Litchfieldia luteola</name>
    <dbReference type="NCBI Taxonomy" id="682179"/>
    <lineage>
        <taxon>Bacteria</taxon>
        <taxon>Bacillati</taxon>
        <taxon>Bacillota</taxon>
        <taxon>Bacilli</taxon>
        <taxon>Bacillales</taxon>
        <taxon>Bacillaceae</taxon>
        <taxon>Litchfieldia</taxon>
    </lineage>
</organism>
<keyword evidence="2" id="KW-1185">Reference proteome</keyword>
<proteinExistence type="predicted"/>
<evidence type="ECO:0000313" key="2">
    <source>
        <dbReference type="Proteomes" id="UP001516662"/>
    </source>
</evidence>
<gene>
    <name evidence="1" type="ORF">IMZ08_12355</name>
</gene>
<dbReference type="InterPro" id="IPR025613">
    <property type="entry name" value="YlbE"/>
</dbReference>
<dbReference type="RefSeq" id="WP_193536883.1">
    <property type="nucleotide sequence ID" value="NZ_JADCLJ010000020.1"/>
</dbReference>
<dbReference type="Pfam" id="PF14003">
    <property type="entry name" value="YlbE"/>
    <property type="match status" value="1"/>
</dbReference>
<dbReference type="EMBL" id="JADCLJ010000020">
    <property type="protein sequence ID" value="MBE4908851.1"/>
    <property type="molecule type" value="Genomic_DNA"/>
</dbReference>
<dbReference type="Proteomes" id="UP001516662">
    <property type="component" value="Unassembled WGS sequence"/>
</dbReference>
<reference evidence="1 2" key="1">
    <citation type="submission" date="2020-10" db="EMBL/GenBank/DDBJ databases">
        <title>Bacillus sp. HD4P25, an endophyte from a halophyte.</title>
        <authorList>
            <person name="Sun J.-Q."/>
        </authorList>
    </citation>
    <scope>NUCLEOTIDE SEQUENCE [LARGE SCALE GENOMIC DNA]</scope>
    <source>
        <strain evidence="1 2">YIM 93174</strain>
    </source>
</reference>
<name>A0ABR9QKB5_9BACI</name>
<sequence length="79" mass="9477">MRKDVVQLIQEDKKILQFIRANPRWYRNLTRNPTDIESLKLSSMYYYKQTIPDKVEKFSNTLGLASMMLHMYQSMKEGD</sequence>
<evidence type="ECO:0000313" key="1">
    <source>
        <dbReference type="EMBL" id="MBE4908851.1"/>
    </source>
</evidence>
<protein>
    <submittedName>
        <fullName evidence="1">YlbE-like family protein</fullName>
    </submittedName>
</protein>
<comment type="caution">
    <text evidence="1">The sequence shown here is derived from an EMBL/GenBank/DDBJ whole genome shotgun (WGS) entry which is preliminary data.</text>
</comment>